<keyword evidence="7" id="KW-1185">Reference proteome</keyword>
<evidence type="ECO:0000313" key="6">
    <source>
        <dbReference type="EMBL" id="OOQ57731.1"/>
    </source>
</evidence>
<dbReference type="SUPFAM" id="SSF56784">
    <property type="entry name" value="HAD-like"/>
    <property type="match status" value="1"/>
</dbReference>
<protein>
    <recommendedName>
        <fullName evidence="8">Haloacid dehalogenase</fullName>
    </recommendedName>
</protein>
<evidence type="ECO:0000256" key="4">
    <source>
        <dbReference type="ARBA" id="ARBA00022842"/>
    </source>
</evidence>
<dbReference type="PRINTS" id="PR00413">
    <property type="entry name" value="HADHALOGNASE"/>
</dbReference>
<evidence type="ECO:0000256" key="2">
    <source>
        <dbReference type="ARBA" id="ARBA00006171"/>
    </source>
</evidence>
<keyword evidence="4" id="KW-0460">Magnesium</keyword>
<dbReference type="NCBIfam" id="TIGR01509">
    <property type="entry name" value="HAD-SF-IA-v3"/>
    <property type="match status" value="1"/>
</dbReference>
<dbReference type="SFLD" id="SFLDG01135">
    <property type="entry name" value="C1.5.6:_HAD__Beta-PGM__Phospha"/>
    <property type="match status" value="1"/>
</dbReference>
<dbReference type="InterPro" id="IPR041492">
    <property type="entry name" value="HAD_2"/>
</dbReference>
<evidence type="ECO:0000313" key="7">
    <source>
        <dbReference type="Proteomes" id="UP000189739"/>
    </source>
</evidence>
<dbReference type="Proteomes" id="UP000189739">
    <property type="component" value="Unassembled WGS sequence"/>
</dbReference>
<comment type="similarity">
    <text evidence="2">Belongs to the HAD-like hydrolase superfamily. CbbY/CbbZ/Gph/YieH family.</text>
</comment>
<dbReference type="InterPro" id="IPR006439">
    <property type="entry name" value="HAD-SF_hydro_IA"/>
</dbReference>
<dbReference type="CDD" id="cd07505">
    <property type="entry name" value="HAD_BPGM-like"/>
    <property type="match status" value="1"/>
</dbReference>
<dbReference type="InterPro" id="IPR023198">
    <property type="entry name" value="PGP-like_dom2"/>
</dbReference>
<dbReference type="PANTHER" id="PTHR46193">
    <property type="entry name" value="6-PHOSPHOGLUCONATE PHOSPHATASE"/>
    <property type="match status" value="1"/>
</dbReference>
<dbReference type="NCBIfam" id="TIGR01549">
    <property type="entry name" value="HAD-SF-IA-v1"/>
    <property type="match status" value="1"/>
</dbReference>
<comment type="caution">
    <text evidence="6">The sequence shown here is derived from an EMBL/GenBank/DDBJ whole genome shotgun (WGS) entry which is preliminary data.</text>
</comment>
<comment type="cofactor">
    <cofactor evidence="1">
        <name>Mg(2+)</name>
        <dbReference type="ChEBI" id="CHEBI:18420"/>
    </cofactor>
</comment>
<dbReference type="InterPro" id="IPR023214">
    <property type="entry name" value="HAD_sf"/>
</dbReference>
<sequence length="260" mass="28453">MPFSAAIINLNCFTASPIKLQMKTAKALLFDLDGTLIDSENSHYRCWNALVTLFGHNLPHDVYMASYSGVALAINAQRLIDEFSLDISLKDMIAKREELMLETFRTDDIVHMPYALGIINHFNALGVQLVLVTSSSADEVAVILERANLMGYFGLIITRDDVSNAKPHPEPYLKAVEKLGLTKEECIVIEDTLTGVDSATNAGIACVAVHPDPTDEFKAACRADALCNGLREVQRYLEDEYSFGVVSGTVDRAAVAVPVN</sequence>
<dbReference type="Pfam" id="PF13419">
    <property type="entry name" value="HAD_2"/>
    <property type="match status" value="1"/>
</dbReference>
<dbReference type="InterPro" id="IPR051600">
    <property type="entry name" value="Beta-PGM-like"/>
</dbReference>
<evidence type="ECO:0000256" key="1">
    <source>
        <dbReference type="ARBA" id="ARBA00001946"/>
    </source>
</evidence>
<evidence type="ECO:0000256" key="5">
    <source>
        <dbReference type="ARBA" id="ARBA00023277"/>
    </source>
</evidence>
<dbReference type="AlphaFoldDB" id="A0A1S9P9V9"/>
<dbReference type="GO" id="GO:0003824">
    <property type="term" value="F:catalytic activity"/>
    <property type="evidence" value="ECO:0007669"/>
    <property type="project" value="UniProtKB-ARBA"/>
</dbReference>
<keyword evidence="3" id="KW-0479">Metal-binding</keyword>
<organism evidence="6 7">
    <name type="scientific">Mucilaginibacter pedocola</name>
    <dbReference type="NCBI Taxonomy" id="1792845"/>
    <lineage>
        <taxon>Bacteria</taxon>
        <taxon>Pseudomonadati</taxon>
        <taxon>Bacteroidota</taxon>
        <taxon>Sphingobacteriia</taxon>
        <taxon>Sphingobacteriales</taxon>
        <taxon>Sphingobacteriaceae</taxon>
        <taxon>Mucilaginibacter</taxon>
    </lineage>
</organism>
<name>A0A1S9P9V9_9SPHI</name>
<dbReference type="STRING" id="1792845.BC343_13135"/>
<dbReference type="OrthoDB" id="9797743at2"/>
<gene>
    <name evidence="6" type="ORF">BC343_13135</name>
</gene>
<reference evidence="6 7" key="1">
    <citation type="submission" date="2016-07" db="EMBL/GenBank/DDBJ databases">
        <title>Genomic analysis of zinc-resistant bacterium Mucilaginibacter pedocola TBZ30.</title>
        <authorList>
            <person name="Huang J."/>
            <person name="Tang J."/>
        </authorList>
    </citation>
    <scope>NUCLEOTIDE SEQUENCE [LARGE SCALE GENOMIC DNA]</scope>
    <source>
        <strain evidence="6 7">TBZ30</strain>
    </source>
</reference>
<accession>A0A1S9P9V9</accession>
<keyword evidence="5" id="KW-0119">Carbohydrate metabolism</keyword>
<dbReference type="PANTHER" id="PTHR46193:SF18">
    <property type="entry name" value="HEXITOL PHOSPHATASE B"/>
    <property type="match status" value="1"/>
</dbReference>
<dbReference type="InterPro" id="IPR036412">
    <property type="entry name" value="HAD-like_sf"/>
</dbReference>
<dbReference type="GO" id="GO:0046872">
    <property type="term" value="F:metal ion binding"/>
    <property type="evidence" value="ECO:0007669"/>
    <property type="project" value="UniProtKB-KW"/>
</dbReference>
<dbReference type="Gene3D" id="3.40.50.1000">
    <property type="entry name" value="HAD superfamily/HAD-like"/>
    <property type="match status" value="1"/>
</dbReference>
<dbReference type="SFLD" id="SFLDG01129">
    <property type="entry name" value="C1.5:_HAD__Beta-PGM__Phosphata"/>
    <property type="match status" value="1"/>
</dbReference>
<proteinExistence type="inferred from homology"/>
<dbReference type="Gene3D" id="1.10.150.240">
    <property type="entry name" value="Putative phosphatase, domain 2"/>
    <property type="match status" value="1"/>
</dbReference>
<evidence type="ECO:0008006" key="8">
    <source>
        <dbReference type="Google" id="ProtNLM"/>
    </source>
</evidence>
<dbReference type="EMBL" id="MBTF01000035">
    <property type="protein sequence ID" value="OOQ57731.1"/>
    <property type="molecule type" value="Genomic_DNA"/>
</dbReference>
<dbReference type="SFLD" id="SFLDS00003">
    <property type="entry name" value="Haloacid_Dehalogenase"/>
    <property type="match status" value="1"/>
</dbReference>
<evidence type="ECO:0000256" key="3">
    <source>
        <dbReference type="ARBA" id="ARBA00022723"/>
    </source>
</evidence>